<name>A0A2T0M9H2_9FLAO</name>
<sequence length="189" mass="21556">MIDTLVQWDKELFLFLNGLGTETWDGFWLFITDKLSSIPLYAALLFFTYRYLGFKRTLIVLLFVGLLITATDQLANFFKYGVARLRPCHDEEVNMLARLVKKSCGGKFGYFSAHAANSMALASFFTVMLKPNLKKIGFFLFLWASLVAYSRIYIGVHFPLDVITGSFIGILFGWLFAKLSIFAFQKFGT</sequence>
<dbReference type="InterPro" id="IPR000326">
    <property type="entry name" value="PAP2/HPO"/>
</dbReference>
<organism evidence="3 4">
    <name type="scientific">Flagellimonas meridianipacifica</name>
    <dbReference type="NCBI Taxonomy" id="1080225"/>
    <lineage>
        <taxon>Bacteria</taxon>
        <taxon>Pseudomonadati</taxon>
        <taxon>Bacteroidota</taxon>
        <taxon>Flavobacteriia</taxon>
        <taxon>Flavobacteriales</taxon>
        <taxon>Flavobacteriaceae</taxon>
        <taxon>Flagellimonas</taxon>
    </lineage>
</organism>
<proteinExistence type="predicted"/>
<keyword evidence="1" id="KW-0472">Membrane</keyword>
<dbReference type="AlphaFoldDB" id="A0A2T0M9H2"/>
<dbReference type="OrthoDB" id="9789113at2"/>
<dbReference type="Proteomes" id="UP000237640">
    <property type="component" value="Unassembled WGS sequence"/>
</dbReference>
<feature type="transmembrane region" description="Helical" evidence="1">
    <location>
        <begin position="136"/>
        <end position="156"/>
    </location>
</feature>
<evidence type="ECO:0000259" key="2">
    <source>
        <dbReference type="SMART" id="SM00014"/>
    </source>
</evidence>
<evidence type="ECO:0000313" key="3">
    <source>
        <dbReference type="EMBL" id="PRX54120.1"/>
    </source>
</evidence>
<dbReference type="SMART" id="SM00014">
    <property type="entry name" value="acidPPc"/>
    <property type="match status" value="1"/>
</dbReference>
<keyword evidence="4" id="KW-1185">Reference proteome</keyword>
<dbReference type="CDD" id="cd03395">
    <property type="entry name" value="PAP2_like_4"/>
    <property type="match status" value="1"/>
</dbReference>
<keyword evidence="1" id="KW-0812">Transmembrane</keyword>
<evidence type="ECO:0000256" key="1">
    <source>
        <dbReference type="SAM" id="Phobius"/>
    </source>
</evidence>
<feature type="domain" description="Phosphatidic acid phosphatase type 2/haloperoxidase" evidence="2">
    <location>
        <begin position="61"/>
        <end position="177"/>
    </location>
</feature>
<keyword evidence="1" id="KW-1133">Transmembrane helix</keyword>
<protein>
    <submittedName>
        <fullName evidence="3">Undecaprenyl-diphosphatase</fullName>
    </submittedName>
</protein>
<accession>A0A2T0M9H2</accession>
<dbReference type="EMBL" id="PVYX01000002">
    <property type="protein sequence ID" value="PRX54120.1"/>
    <property type="molecule type" value="Genomic_DNA"/>
</dbReference>
<dbReference type="Pfam" id="PF01569">
    <property type="entry name" value="PAP2"/>
    <property type="match status" value="1"/>
</dbReference>
<dbReference type="InterPro" id="IPR036938">
    <property type="entry name" value="PAP2/HPO_sf"/>
</dbReference>
<feature type="transmembrane region" description="Helical" evidence="1">
    <location>
        <begin position="108"/>
        <end position="129"/>
    </location>
</feature>
<dbReference type="PANTHER" id="PTHR14969">
    <property type="entry name" value="SPHINGOSINE-1-PHOSPHATE PHOSPHOHYDROLASE"/>
    <property type="match status" value="1"/>
</dbReference>
<dbReference type="SUPFAM" id="SSF48317">
    <property type="entry name" value="Acid phosphatase/Vanadium-dependent haloperoxidase"/>
    <property type="match status" value="1"/>
</dbReference>
<comment type="caution">
    <text evidence="3">The sequence shown here is derived from an EMBL/GenBank/DDBJ whole genome shotgun (WGS) entry which is preliminary data.</text>
</comment>
<evidence type="ECO:0000313" key="4">
    <source>
        <dbReference type="Proteomes" id="UP000237640"/>
    </source>
</evidence>
<feature type="transmembrane region" description="Helical" evidence="1">
    <location>
        <begin position="162"/>
        <end position="184"/>
    </location>
</feature>
<feature type="transmembrane region" description="Helical" evidence="1">
    <location>
        <begin position="59"/>
        <end position="78"/>
    </location>
</feature>
<feature type="transmembrane region" description="Helical" evidence="1">
    <location>
        <begin position="27"/>
        <end position="47"/>
    </location>
</feature>
<dbReference type="PANTHER" id="PTHR14969:SF13">
    <property type="entry name" value="AT30094P"/>
    <property type="match status" value="1"/>
</dbReference>
<dbReference type="RefSeq" id="WP_106145431.1">
    <property type="nucleotide sequence ID" value="NZ_PVYX01000002.1"/>
</dbReference>
<dbReference type="Gene3D" id="1.20.144.10">
    <property type="entry name" value="Phosphatidic acid phosphatase type 2/haloperoxidase"/>
    <property type="match status" value="1"/>
</dbReference>
<gene>
    <name evidence="3" type="ORF">CLV81_2516</name>
</gene>
<reference evidence="3 4" key="1">
    <citation type="submission" date="2018-03" db="EMBL/GenBank/DDBJ databases">
        <title>Genomic Encyclopedia of Archaeal and Bacterial Type Strains, Phase II (KMG-II): from individual species to whole genera.</title>
        <authorList>
            <person name="Goeker M."/>
        </authorList>
    </citation>
    <scope>NUCLEOTIDE SEQUENCE [LARGE SCALE GENOMIC DNA]</scope>
    <source>
        <strain evidence="3 4">DSM 25027</strain>
    </source>
</reference>